<organism evidence="2 3">
    <name type="scientific">Parapedobacter composti</name>
    <dbReference type="NCBI Taxonomy" id="623281"/>
    <lineage>
        <taxon>Bacteria</taxon>
        <taxon>Pseudomonadati</taxon>
        <taxon>Bacteroidota</taxon>
        <taxon>Sphingobacteriia</taxon>
        <taxon>Sphingobacteriales</taxon>
        <taxon>Sphingobacteriaceae</taxon>
        <taxon>Parapedobacter</taxon>
    </lineage>
</organism>
<feature type="transmembrane region" description="Helical" evidence="1">
    <location>
        <begin position="12"/>
        <end position="30"/>
    </location>
</feature>
<dbReference type="Proteomes" id="UP000199577">
    <property type="component" value="Unassembled WGS sequence"/>
</dbReference>
<evidence type="ECO:0000313" key="2">
    <source>
        <dbReference type="EMBL" id="SFC83051.1"/>
    </source>
</evidence>
<proteinExistence type="predicted"/>
<dbReference type="RefSeq" id="WP_090975180.1">
    <property type="nucleotide sequence ID" value="NZ_FOLL01000033.1"/>
</dbReference>
<keyword evidence="1" id="KW-1133">Transmembrane helix</keyword>
<keyword evidence="3" id="KW-1185">Reference proteome</keyword>
<name>A0A1I1MCC3_9SPHI</name>
<protein>
    <submittedName>
        <fullName evidence="2">Uncharacterized protein</fullName>
    </submittedName>
</protein>
<evidence type="ECO:0000313" key="3">
    <source>
        <dbReference type="Proteomes" id="UP000199577"/>
    </source>
</evidence>
<accession>A0A1I1MCC3</accession>
<keyword evidence="1" id="KW-0812">Transmembrane</keyword>
<dbReference type="AlphaFoldDB" id="A0A1I1MCC3"/>
<gene>
    <name evidence="2" type="ORF">SAMN05421747_1332</name>
</gene>
<evidence type="ECO:0000256" key="1">
    <source>
        <dbReference type="SAM" id="Phobius"/>
    </source>
</evidence>
<sequence>MLSRLRSNWLTITSAICTLAIAFGAFYYSVASPKKVEERKALVNDWYFNGESAAQILQPSAWQTTPPNEQCSNSPALPLPCHFITDEPLADANELMAYFEDRYGDDVEAITADADTRKPEP</sequence>
<dbReference type="EMBL" id="FOLL01000033">
    <property type="protein sequence ID" value="SFC83051.1"/>
    <property type="molecule type" value="Genomic_DNA"/>
</dbReference>
<keyword evidence="1" id="KW-0472">Membrane</keyword>
<dbReference type="OrthoDB" id="9977142at2"/>
<reference evidence="2 3" key="1">
    <citation type="submission" date="2016-10" db="EMBL/GenBank/DDBJ databases">
        <authorList>
            <person name="de Groot N.N."/>
        </authorList>
    </citation>
    <scope>NUCLEOTIDE SEQUENCE [LARGE SCALE GENOMIC DNA]</scope>
    <source>
        <strain evidence="2 3">DSM 22900</strain>
    </source>
</reference>